<protein>
    <submittedName>
        <fullName evidence="1">Uncharacterized protein</fullName>
    </submittedName>
</protein>
<name>A0A6J4PU76_9ACTN</name>
<dbReference type="AlphaFoldDB" id="A0A6J4PU76"/>
<accession>A0A6J4PU76</accession>
<evidence type="ECO:0000313" key="1">
    <source>
        <dbReference type="EMBL" id="CAA9425605.1"/>
    </source>
</evidence>
<proteinExistence type="predicted"/>
<dbReference type="EMBL" id="CADCVD010000013">
    <property type="protein sequence ID" value="CAA9425605.1"/>
    <property type="molecule type" value="Genomic_DNA"/>
</dbReference>
<organism evidence="1">
    <name type="scientific">uncultured Rubrobacteraceae bacterium</name>
    <dbReference type="NCBI Taxonomy" id="349277"/>
    <lineage>
        <taxon>Bacteria</taxon>
        <taxon>Bacillati</taxon>
        <taxon>Actinomycetota</taxon>
        <taxon>Rubrobacteria</taxon>
        <taxon>Rubrobacterales</taxon>
        <taxon>Rubrobacteraceae</taxon>
        <taxon>environmental samples</taxon>
    </lineage>
</organism>
<gene>
    <name evidence="1" type="ORF">AVDCRST_MAG37-229</name>
</gene>
<reference evidence="1" key="1">
    <citation type="submission" date="2020-02" db="EMBL/GenBank/DDBJ databases">
        <authorList>
            <person name="Meier V. D."/>
        </authorList>
    </citation>
    <scope>NUCLEOTIDE SEQUENCE</scope>
    <source>
        <strain evidence="1">AVDCRST_MAG37</strain>
    </source>
</reference>
<sequence>MSLIATVVFGVAGVAAAYYDYRSLQASHCTLAAFSPAFYLGLSGVLQHRLIITRAI</sequence>